<evidence type="ECO:0000256" key="6">
    <source>
        <dbReference type="ARBA" id="ARBA00022833"/>
    </source>
</evidence>
<sequence length="152" mass="17487">MSTQTPVIQLFNESNEEIPVTLKQAHGVLNQIADHEEVGFAMVELVYVDEEEIVRINKEHLERDYVTDIITFRYDEGEETGDDTAIEGTMFCCAPRIKEQAGEFNEPLEREFLRIIIHGLLHLAGYDDQSEKEKTHMTTLENKYLELAGNNK</sequence>
<proteinExistence type="inferred from homology"/>
<evidence type="ECO:0000256" key="2">
    <source>
        <dbReference type="ARBA" id="ARBA00022722"/>
    </source>
</evidence>
<organism evidence="8 9">
    <name type="scientific">Gracilimonas mengyeensis</name>
    <dbReference type="NCBI Taxonomy" id="1302730"/>
    <lineage>
        <taxon>Bacteria</taxon>
        <taxon>Pseudomonadati</taxon>
        <taxon>Balneolota</taxon>
        <taxon>Balneolia</taxon>
        <taxon>Balneolales</taxon>
        <taxon>Balneolaceae</taxon>
        <taxon>Gracilimonas</taxon>
    </lineage>
</organism>
<keyword evidence="5 7" id="KW-0378">Hydrolase</keyword>
<dbReference type="PANTHER" id="PTHR46986:SF1">
    <property type="entry name" value="ENDORIBONUCLEASE YBEY, CHLOROPLASTIC"/>
    <property type="match status" value="1"/>
</dbReference>
<evidence type="ECO:0000256" key="4">
    <source>
        <dbReference type="ARBA" id="ARBA00022759"/>
    </source>
</evidence>
<keyword evidence="7" id="KW-0963">Cytoplasm</keyword>
<dbReference type="InterPro" id="IPR020549">
    <property type="entry name" value="YbeY_CS"/>
</dbReference>
<dbReference type="RefSeq" id="WP_246075102.1">
    <property type="nucleotide sequence ID" value="NZ_FXTP01000001.1"/>
</dbReference>
<dbReference type="EC" id="3.1.-.-" evidence="7"/>
<comment type="function">
    <text evidence="7">Single strand-specific metallo-endoribonuclease involved in late-stage 70S ribosome quality control and in maturation of the 3' terminus of the 16S rRNA.</text>
</comment>
<dbReference type="InterPro" id="IPR002036">
    <property type="entry name" value="YbeY"/>
</dbReference>
<comment type="similarity">
    <text evidence="1 7">Belongs to the endoribonuclease YbeY family.</text>
</comment>
<feature type="binding site" evidence="7">
    <location>
        <position position="122"/>
    </location>
    <ligand>
        <name>Zn(2+)</name>
        <dbReference type="ChEBI" id="CHEBI:29105"/>
        <note>catalytic</note>
    </ligand>
</feature>
<feature type="binding site" evidence="7">
    <location>
        <position position="128"/>
    </location>
    <ligand>
        <name>Zn(2+)</name>
        <dbReference type="ChEBI" id="CHEBI:29105"/>
        <note>catalytic</note>
    </ligand>
</feature>
<dbReference type="NCBIfam" id="TIGR00043">
    <property type="entry name" value="rRNA maturation RNase YbeY"/>
    <property type="match status" value="1"/>
</dbReference>
<dbReference type="InterPro" id="IPR023091">
    <property type="entry name" value="MetalPrtase_cat_dom_sf_prd"/>
</dbReference>
<keyword evidence="7" id="KW-0690">Ribosome biogenesis</keyword>
<dbReference type="Proteomes" id="UP000317557">
    <property type="component" value="Unassembled WGS sequence"/>
</dbReference>
<dbReference type="Pfam" id="PF02130">
    <property type="entry name" value="YbeY"/>
    <property type="match status" value="1"/>
</dbReference>
<dbReference type="GO" id="GO:0006364">
    <property type="term" value="P:rRNA processing"/>
    <property type="evidence" value="ECO:0007669"/>
    <property type="project" value="UniProtKB-UniRule"/>
</dbReference>
<dbReference type="GO" id="GO:0005737">
    <property type="term" value="C:cytoplasm"/>
    <property type="evidence" value="ECO:0007669"/>
    <property type="project" value="UniProtKB-SubCell"/>
</dbReference>
<evidence type="ECO:0000256" key="1">
    <source>
        <dbReference type="ARBA" id="ARBA00010875"/>
    </source>
</evidence>
<name>A0A521ATT6_9BACT</name>
<accession>A0A521ATT6</accession>
<dbReference type="PANTHER" id="PTHR46986">
    <property type="entry name" value="ENDORIBONUCLEASE YBEY, CHLOROPLASTIC"/>
    <property type="match status" value="1"/>
</dbReference>
<gene>
    <name evidence="7" type="primary">ybeY</name>
    <name evidence="8" type="ORF">SAMN06265219_101373</name>
</gene>
<keyword evidence="9" id="KW-1185">Reference proteome</keyword>
<evidence type="ECO:0000256" key="7">
    <source>
        <dbReference type="HAMAP-Rule" id="MF_00009"/>
    </source>
</evidence>
<comment type="cofactor">
    <cofactor evidence="7">
        <name>Zn(2+)</name>
        <dbReference type="ChEBI" id="CHEBI:29105"/>
    </cofactor>
    <text evidence="7">Binds 1 zinc ion.</text>
</comment>
<dbReference type="HAMAP" id="MF_00009">
    <property type="entry name" value="Endoribonucl_YbeY"/>
    <property type="match status" value="1"/>
</dbReference>
<evidence type="ECO:0000256" key="3">
    <source>
        <dbReference type="ARBA" id="ARBA00022723"/>
    </source>
</evidence>
<reference evidence="8 9" key="1">
    <citation type="submission" date="2017-05" db="EMBL/GenBank/DDBJ databases">
        <authorList>
            <person name="Varghese N."/>
            <person name="Submissions S."/>
        </authorList>
    </citation>
    <scope>NUCLEOTIDE SEQUENCE [LARGE SCALE GENOMIC DNA]</scope>
    <source>
        <strain evidence="8 9">DSM 21985</strain>
    </source>
</reference>
<keyword evidence="7" id="KW-0698">rRNA processing</keyword>
<feature type="binding site" evidence="7">
    <location>
        <position position="118"/>
    </location>
    <ligand>
        <name>Zn(2+)</name>
        <dbReference type="ChEBI" id="CHEBI:29105"/>
        <note>catalytic</note>
    </ligand>
</feature>
<evidence type="ECO:0000256" key="5">
    <source>
        <dbReference type="ARBA" id="ARBA00022801"/>
    </source>
</evidence>
<evidence type="ECO:0000313" key="8">
    <source>
        <dbReference type="EMBL" id="SMO38224.1"/>
    </source>
</evidence>
<evidence type="ECO:0000313" key="9">
    <source>
        <dbReference type="Proteomes" id="UP000317557"/>
    </source>
</evidence>
<keyword evidence="4 7" id="KW-0255">Endonuclease</keyword>
<protein>
    <recommendedName>
        <fullName evidence="7">Endoribonuclease YbeY</fullName>
        <ecNumber evidence="7">3.1.-.-</ecNumber>
    </recommendedName>
</protein>
<keyword evidence="2 7" id="KW-0540">Nuclease</keyword>
<comment type="subcellular location">
    <subcellularLocation>
        <location evidence="7">Cytoplasm</location>
    </subcellularLocation>
</comment>
<keyword evidence="6 7" id="KW-0862">Zinc</keyword>
<dbReference type="SUPFAM" id="SSF55486">
    <property type="entry name" value="Metalloproteases ('zincins'), catalytic domain"/>
    <property type="match status" value="1"/>
</dbReference>
<dbReference type="AlphaFoldDB" id="A0A521ATT6"/>
<dbReference type="EMBL" id="FXTP01000001">
    <property type="protein sequence ID" value="SMO38224.1"/>
    <property type="molecule type" value="Genomic_DNA"/>
</dbReference>
<keyword evidence="3 7" id="KW-0479">Metal-binding</keyword>
<dbReference type="PROSITE" id="PS01306">
    <property type="entry name" value="UPF0054"/>
    <property type="match status" value="1"/>
</dbReference>
<dbReference type="GO" id="GO:0008270">
    <property type="term" value="F:zinc ion binding"/>
    <property type="evidence" value="ECO:0007669"/>
    <property type="project" value="UniProtKB-UniRule"/>
</dbReference>
<dbReference type="GO" id="GO:0004222">
    <property type="term" value="F:metalloendopeptidase activity"/>
    <property type="evidence" value="ECO:0007669"/>
    <property type="project" value="InterPro"/>
</dbReference>
<dbReference type="GO" id="GO:0004521">
    <property type="term" value="F:RNA endonuclease activity"/>
    <property type="evidence" value="ECO:0007669"/>
    <property type="project" value="UniProtKB-UniRule"/>
</dbReference>
<dbReference type="Gene3D" id="3.40.390.30">
    <property type="entry name" value="Metalloproteases ('zincins'), catalytic domain"/>
    <property type="match status" value="1"/>
</dbReference>